<evidence type="ECO:0000256" key="18">
    <source>
        <dbReference type="ARBA" id="ARBA00048738"/>
    </source>
</evidence>
<dbReference type="Gene3D" id="3.40.50.1220">
    <property type="entry name" value="TPP-binding domain"/>
    <property type="match status" value="1"/>
</dbReference>
<evidence type="ECO:0000313" key="25">
    <source>
        <dbReference type="EMBL" id="CAH1789299.1"/>
    </source>
</evidence>
<dbReference type="CDD" id="cd07035">
    <property type="entry name" value="TPP_PYR_POX_like"/>
    <property type="match status" value="1"/>
</dbReference>
<dbReference type="AlphaFoldDB" id="A0A8J1XR43"/>
<keyword evidence="13" id="KW-0576">Peroxisome</keyword>
<dbReference type="Gene3D" id="3.40.50.970">
    <property type="match status" value="2"/>
</dbReference>
<accession>A0A8J1XR43</accession>
<comment type="cofactor">
    <cofactor evidence="1">
        <name>Mg(2+)</name>
        <dbReference type="ChEBI" id="CHEBI:18420"/>
    </cofactor>
</comment>
<evidence type="ECO:0000256" key="6">
    <source>
        <dbReference type="ARBA" id="ARBA00011881"/>
    </source>
</evidence>
<evidence type="ECO:0000256" key="15">
    <source>
        <dbReference type="ARBA" id="ARBA00044451"/>
    </source>
</evidence>
<dbReference type="GO" id="GO:0000287">
    <property type="term" value="F:magnesium ion binding"/>
    <property type="evidence" value="ECO:0007669"/>
    <property type="project" value="InterPro"/>
</dbReference>
<sequence>MANADEEIEGATIIAESLRDQGVQYMFGIVGVPVIEIGIAAQAAGINYIGCRNEQAACYAAQAIGYLTGRPAVTLVVSGPGLLHALGGLQNAQENCWPTIVIGGSSDEGLESNGGFQEFPQVESARLYTKYTARAMSMSRIPFYIEKAVRTSMYGRPGACYLDFPGNIIAGKKIPRSSIITRPKVPFPPRTFGDPDDIKSAVELLTHAKNPLVIIGKGAAYSCAEDNLRTLIDLHKIPFLPTPMGKGVLPDDHPYCVAPARSLALQQADVIFLFGARLNWILHFGAPPRFRHDVKIIQVDISAEELHSSRSSAVAIHGDIDTVVSQLNKELISQPGKFEFSINSQWWKDLRLKIDNNRKVTQSQIIDEKPMNYYTAFYKINAELPKDCIIVNEGSNTMDIGRTELPNILPRHRLDAGTFGTMGVGVGFAIAAALWCRDYAPGKKVVCIQGDSAFGFSAMEIETACRYKLPITFIIINNNGISFGTDQESFADLQEDDPCISIPPFALTPNAHYEKLAEAFGGKGYFLEDPSELQATVRKCIQGNDTSIINCMINTFAARKPQSFEWLTRSKI</sequence>
<evidence type="ECO:0000256" key="8">
    <source>
        <dbReference type="ARBA" id="ARBA00022723"/>
    </source>
</evidence>
<dbReference type="InterPro" id="IPR029061">
    <property type="entry name" value="THDP-binding"/>
</dbReference>
<dbReference type="Pfam" id="PF02776">
    <property type="entry name" value="TPP_enzyme_N"/>
    <property type="match status" value="1"/>
</dbReference>
<dbReference type="FunFam" id="3.40.50.970:FF:000027">
    <property type="entry name" value="2-hydroxyacyl-CoA lyase 1"/>
    <property type="match status" value="1"/>
</dbReference>
<dbReference type="InterPro" id="IPR012001">
    <property type="entry name" value="Thiamin_PyroP_enz_TPP-bd_dom"/>
</dbReference>
<gene>
    <name evidence="25" type="ORF">OFUS_LOCUS14682</name>
</gene>
<dbReference type="InterPro" id="IPR045025">
    <property type="entry name" value="HACL1-like"/>
</dbReference>
<dbReference type="Pfam" id="PF00205">
    <property type="entry name" value="TPP_enzyme_M"/>
    <property type="match status" value="1"/>
</dbReference>
<organism evidence="25 26">
    <name type="scientific">Owenia fusiformis</name>
    <name type="common">Polychaete worm</name>
    <dbReference type="NCBI Taxonomy" id="6347"/>
    <lineage>
        <taxon>Eukaryota</taxon>
        <taxon>Metazoa</taxon>
        <taxon>Spiralia</taxon>
        <taxon>Lophotrochozoa</taxon>
        <taxon>Annelida</taxon>
        <taxon>Polychaeta</taxon>
        <taxon>Sedentaria</taxon>
        <taxon>Canalipalpata</taxon>
        <taxon>Sabellida</taxon>
        <taxon>Oweniida</taxon>
        <taxon>Oweniidae</taxon>
        <taxon>Owenia</taxon>
    </lineage>
</organism>
<keyword evidence="11 24" id="KW-0786">Thiamine pyrophosphate</keyword>
<evidence type="ECO:0000256" key="7">
    <source>
        <dbReference type="ARBA" id="ARBA00022553"/>
    </source>
</evidence>
<keyword evidence="9" id="KW-0276">Fatty acid metabolism</keyword>
<keyword evidence="26" id="KW-1185">Reference proteome</keyword>
<keyword evidence="7" id="KW-0597">Phosphoprotein</keyword>
<comment type="subunit">
    <text evidence="6">Homotetramer.</text>
</comment>
<comment type="catalytic activity">
    <reaction evidence="15">
        <text>a 2-hydroxy-3-methyl fatty acyl-CoA = a 2-methyl-branched fatty aldehyde + formyl-CoA</text>
        <dbReference type="Rhea" id="RHEA:25375"/>
        <dbReference type="ChEBI" id="CHEBI:49188"/>
        <dbReference type="ChEBI" id="CHEBI:57376"/>
        <dbReference type="ChEBI" id="CHEBI:58783"/>
        <dbReference type="EC" id="4.1.2.63"/>
    </reaction>
    <physiologicalReaction direction="left-to-right" evidence="15">
        <dbReference type="Rhea" id="RHEA:25376"/>
    </physiologicalReaction>
</comment>
<evidence type="ECO:0000256" key="5">
    <source>
        <dbReference type="ARBA" id="ARBA00007812"/>
    </source>
</evidence>
<dbReference type="PANTHER" id="PTHR43710">
    <property type="entry name" value="2-HYDROXYACYL-COA LYASE"/>
    <property type="match status" value="1"/>
</dbReference>
<keyword evidence="8" id="KW-0479">Metal-binding</keyword>
<evidence type="ECO:0000313" key="26">
    <source>
        <dbReference type="Proteomes" id="UP000749559"/>
    </source>
</evidence>
<dbReference type="CDD" id="cd02004">
    <property type="entry name" value="TPP_BZL_OCoD_HPCL"/>
    <property type="match status" value="1"/>
</dbReference>
<dbReference type="SUPFAM" id="SSF52467">
    <property type="entry name" value="DHS-like NAD/FAD-binding domain"/>
    <property type="match status" value="1"/>
</dbReference>
<dbReference type="PANTHER" id="PTHR43710:SF2">
    <property type="entry name" value="2-HYDROXYACYL-COA LYASE 1"/>
    <property type="match status" value="1"/>
</dbReference>
<evidence type="ECO:0000256" key="17">
    <source>
        <dbReference type="ARBA" id="ARBA00044518"/>
    </source>
</evidence>
<evidence type="ECO:0000256" key="1">
    <source>
        <dbReference type="ARBA" id="ARBA00001946"/>
    </source>
</evidence>
<dbReference type="InterPro" id="IPR011766">
    <property type="entry name" value="TPP_enzyme_TPP-bd"/>
</dbReference>
<name>A0A8J1XR43_OWEFU</name>
<dbReference type="InterPro" id="IPR029035">
    <property type="entry name" value="DHS-like_NAD/FAD-binding_dom"/>
</dbReference>
<proteinExistence type="inferred from homology"/>
<dbReference type="EMBL" id="CAIIXF020000007">
    <property type="protein sequence ID" value="CAH1789299.1"/>
    <property type="molecule type" value="Genomic_DNA"/>
</dbReference>
<comment type="catalytic activity">
    <reaction evidence="19">
        <text>2-hydroxy-3-methylhexadecanoyl-CoA = 2-methylpentadecanal + formyl-CoA</text>
        <dbReference type="Rhea" id="RHEA:25379"/>
        <dbReference type="ChEBI" id="CHEBI:49190"/>
        <dbReference type="ChEBI" id="CHEBI:57376"/>
        <dbReference type="ChEBI" id="CHEBI:58784"/>
    </reaction>
    <physiologicalReaction direction="left-to-right" evidence="19">
        <dbReference type="Rhea" id="RHEA:25380"/>
    </physiologicalReaction>
</comment>
<comment type="catalytic activity">
    <reaction evidence="20">
        <text>2-hydroxyphytanoyl-CoA = 2,6,10,14-tetramethylpentadecanal + formyl-CoA</text>
        <dbReference type="Rhea" id="RHEA:25355"/>
        <dbReference type="ChEBI" id="CHEBI:49189"/>
        <dbReference type="ChEBI" id="CHEBI:57334"/>
        <dbReference type="ChEBI" id="CHEBI:57376"/>
    </reaction>
    <physiologicalReaction direction="left-to-right" evidence="20">
        <dbReference type="Rhea" id="RHEA:25356"/>
    </physiologicalReaction>
</comment>
<comment type="similarity">
    <text evidence="5 24">Belongs to the TPP enzyme family.</text>
</comment>
<evidence type="ECO:0000256" key="12">
    <source>
        <dbReference type="ARBA" id="ARBA00023098"/>
    </source>
</evidence>
<evidence type="ECO:0000256" key="10">
    <source>
        <dbReference type="ARBA" id="ARBA00022842"/>
    </source>
</evidence>
<keyword evidence="14" id="KW-0456">Lyase</keyword>
<comment type="caution">
    <text evidence="25">The sequence shown here is derived from an EMBL/GenBank/DDBJ whole genome shotgun (WGS) entry which is preliminary data.</text>
</comment>
<keyword evidence="10" id="KW-0460">Magnesium</keyword>
<evidence type="ECO:0000256" key="2">
    <source>
        <dbReference type="ARBA" id="ARBA00001964"/>
    </source>
</evidence>
<evidence type="ECO:0000256" key="3">
    <source>
        <dbReference type="ARBA" id="ARBA00004275"/>
    </source>
</evidence>
<evidence type="ECO:0000256" key="24">
    <source>
        <dbReference type="RuleBase" id="RU362132"/>
    </source>
</evidence>
<evidence type="ECO:0000256" key="22">
    <source>
        <dbReference type="ARBA" id="ARBA00075677"/>
    </source>
</evidence>
<comment type="catalytic activity">
    <reaction evidence="16">
        <text>an (R)-2-hydroxy-long-chain-fatty acyl-CoA = a long-chain fatty aldehyde + formyl-CoA</text>
        <dbReference type="Rhea" id="RHEA:67444"/>
        <dbReference type="ChEBI" id="CHEBI:17176"/>
        <dbReference type="ChEBI" id="CHEBI:57376"/>
        <dbReference type="ChEBI" id="CHEBI:170012"/>
        <dbReference type="EC" id="4.1.2.63"/>
    </reaction>
    <physiologicalReaction direction="left-to-right" evidence="16">
        <dbReference type="Rhea" id="RHEA:67445"/>
    </physiologicalReaction>
</comment>
<comment type="subcellular location">
    <subcellularLocation>
        <location evidence="3">Peroxisome</location>
    </subcellularLocation>
</comment>
<dbReference type="EC" id="4.1.2.63" evidence="17"/>
<dbReference type="GO" id="GO:0106359">
    <property type="term" value="F:2-hydroxyacyl-CoA lyase activity"/>
    <property type="evidence" value="ECO:0007669"/>
    <property type="project" value="UniProtKB-EC"/>
</dbReference>
<dbReference type="Pfam" id="PF02775">
    <property type="entry name" value="TPP_enzyme_C"/>
    <property type="match status" value="1"/>
</dbReference>
<evidence type="ECO:0000256" key="9">
    <source>
        <dbReference type="ARBA" id="ARBA00022832"/>
    </source>
</evidence>
<dbReference type="InterPro" id="IPR012000">
    <property type="entry name" value="Thiamin_PyroP_enz_cen_dom"/>
</dbReference>
<evidence type="ECO:0000256" key="19">
    <source>
        <dbReference type="ARBA" id="ARBA00050321"/>
    </source>
</evidence>
<dbReference type="FunFam" id="3.40.50.970:FF:000038">
    <property type="entry name" value="2-hydroxyacyl-CoA lyase 1 isoform X1"/>
    <property type="match status" value="1"/>
</dbReference>
<evidence type="ECO:0000256" key="11">
    <source>
        <dbReference type="ARBA" id="ARBA00023052"/>
    </source>
</evidence>
<dbReference type="GO" id="GO:0030976">
    <property type="term" value="F:thiamine pyrophosphate binding"/>
    <property type="evidence" value="ECO:0007669"/>
    <property type="project" value="InterPro"/>
</dbReference>
<protein>
    <recommendedName>
        <fullName evidence="21">2-hydroxyacyl-CoA lyase 1</fullName>
        <ecNumber evidence="17">4.1.2.63</ecNumber>
    </recommendedName>
    <alternativeName>
        <fullName evidence="22">2-hydroxyphytanoyl-CoA lyase</fullName>
    </alternativeName>
    <alternativeName>
        <fullName evidence="23">Phytanoyl-CoA 2-hydroxylase 2</fullName>
    </alternativeName>
</protein>
<dbReference type="OrthoDB" id="10006023at2759"/>
<reference evidence="25" key="1">
    <citation type="submission" date="2022-03" db="EMBL/GenBank/DDBJ databases">
        <authorList>
            <person name="Martin C."/>
        </authorList>
    </citation>
    <scope>NUCLEOTIDE SEQUENCE</scope>
</reference>
<evidence type="ECO:0000256" key="16">
    <source>
        <dbReference type="ARBA" id="ARBA00044454"/>
    </source>
</evidence>
<dbReference type="GO" id="GO:0005777">
    <property type="term" value="C:peroxisome"/>
    <property type="evidence" value="ECO:0007669"/>
    <property type="project" value="UniProtKB-SubCell"/>
</dbReference>
<dbReference type="SUPFAM" id="SSF52518">
    <property type="entry name" value="Thiamin diphosphate-binding fold (THDP-binding)"/>
    <property type="match status" value="2"/>
</dbReference>
<evidence type="ECO:0000256" key="23">
    <source>
        <dbReference type="ARBA" id="ARBA00081652"/>
    </source>
</evidence>
<dbReference type="GO" id="GO:0001561">
    <property type="term" value="P:fatty acid alpha-oxidation"/>
    <property type="evidence" value="ECO:0007669"/>
    <property type="project" value="TreeGrafter"/>
</dbReference>
<comment type="pathway">
    <text evidence="4">Lipid metabolism; fatty acid metabolism.</text>
</comment>
<evidence type="ECO:0000256" key="20">
    <source>
        <dbReference type="ARBA" id="ARBA00051426"/>
    </source>
</evidence>
<evidence type="ECO:0000256" key="21">
    <source>
        <dbReference type="ARBA" id="ARBA00069582"/>
    </source>
</evidence>
<evidence type="ECO:0000256" key="13">
    <source>
        <dbReference type="ARBA" id="ARBA00023140"/>
    </source>
</evidence>
<dbReference type="FunFam" id="3.40.50.1220:FF:000006">
    <property type="entry name" value="2-hydroxyacyl-CoA lyase 1"/>
    <property type="match status" value="1"/>
</dbReference>
<comment type="cofactor">
    <cofactor evidence="2">
        <name>thiamine diphosphate</name>
        <dbReference type="ChEBI" id="CHEBI:58937"/>
    </cofactor>
</comment>
<evidence type="ECO:0000256" key="14">
    <source>
        <dbReference type="ARBA" id="ARBA00023239"/>
    </source>
</evidence>
<comment type="catalytic activity">
    <reaction evidence="18">
        <text>2-hydroxyoctadecanoyl-CoA = heptadecanal + formyl-CoA</text>
        <dbReference type="Rhea" id="RHEA:55196"/>
        <dbReference type="ChEBI" id="CHEBI:57376"/>
        <dbReference type="ChEBI" id="CHEBI:74116"/>
        <dbReference type="ChEBI" id="CHEBI:138631"/>
    </reaction>
    <physiologicalReaction direction="left-to-right" evidence="18">
        <dbReference type="Rhea" id="RHEA:55197"/>
    </physiologicalReaction>
</comment>
<dbReference type="Proteomes" id="UP000749559">
    <property type="component" value="Unassembled WGS sequence"/>
</dbReference>
<evidence type="ECO:0000256" key="4">
    <source>
        <dbReference type="ARBA" id="ARBA00004872"/>
    </source>
</evidence>
<keyword evidence="12" id="KW-0443">Lipid metabolism</keyword>